<dbReference type="PIRSF" id="PIRSF033579">
    <property type="entry name" value="Anaer_Co_chel"/>
    <property type="match status" value="1"/>
</dbReference>
<dbReference type="Pfam" id="PF06180">
    <property type="entry name" value="CbiK"/>
    <property type="match status" value="1"/>
</dbReference>
<comment type="caution">
    <text evidence="3">The sequence shown here is derived from an EMBL/GenBank/DDBJ whole genome shotgun (WGS) entry which is preliminary data.</text>
</comment>
<dbReference type="AlphaFoldDB" id="A0A5M8IBM7"/>
<keyword evidence="2" id="KW-0170">Cobalt</keyword>
<dbReference type="EMBL" id="WUBZ01000031">
    <property type="protein sequence ID" value="MWV55017.1"/>
    <property type="molecule type" value="Genomic_DNA"/>
</dbReference>
<dbReference type="SUPFAM" id="SSF53800">
    <property type="entry name" value="Chelatase"/>
    <property type="match status" value="1"/>
</dbReference>
<name>A0A5M8IBM7_CHLPH</name>
<dbReference type="CDD" id="cd03413">
    <property type="entry name" value="CbiK_C"/>
    <property type="match status" value="1"/>
</dbReference>
<keyword evidence="6" id="KW-1185">Reference proteome</keyword>
<dbReference type="Proteomes" id="UP000327458">
    <property type="component" value="Unassembled WGS sequence"/>
</dbReference>
<dbReference type="GO" id="GO:0046872">
    <property type="term" value="F:metal ion binding"/>
    <property type="evidence" value="ECO:0007669"/>
    <property type="project" value="UniProtKB-KW"/>
</dbReference>
<dbReference type="RefSeq" id="WP_149997912.1">
    <property type="nucleotide sequence ID" value="NZ_CP041698.1"/>
</dbReference>
<organism evidence="3 5">
    <name type="scientific">Chlorobium phaeovibrioides</name>
    <dbReference type="NCBI Taxonomy" id="1094"/>
    <lineage>
        <taxon>Bacteria</taxon>
        <taxon>Pseudomonadati</taxon>
        <taxon>Chlorobiota</taxon>
        <taxon>Chlorobiia</taxon>
        <taxon>Chlorobiales</taxon>
        <taxon>Chlorobiaceae</taxon>
        <taxon>Chlorobium/Pelodictyon group</taxon>
        <taxon>Chlorobium</taxon>
    </lineage>
</organism>
<evidence type="ECO:0000313" key="6">
    <source>
        <dbReference type="Proteomes" id="UP000489351"/>
    </source>
</evidence>
<reference evidence="3 5" key="1">
    <citation type="submission" date="2019-07" db="EMBL/GenBank/DDBJ databases">
        <title>Draft genome Sequence of Chlorobium phaeovibrioides sp. strain PhvTcv-s14, from the Phylum Chlorobi.</title>
        <authorList>
            <person name="Babenko V."/>
            <person name="Boldyreva D."/>
            <person name="Kanygina A."/>
            <person name="Selezneva O."/>
            <person name="Akopiyan T."/>
            <person name="Lunina O."/>
        </authorList>
    </citation>
    <scope>NUCLEOTIDE SEQUENCE [LARGE SCALE GENOMIC DNA]</scope>
    <source>
        <strain evidence="3 5">GrTcv12</strain>
    </source>
</reference>
<dbReference type="InterPro" id="IPR010388">
    <property type="entry name" value="Anaerobic_Co-chelatase"/>
</dbReference>
<gene>
    <name evidence="3" type="ORF">FP507_04445</name>
    <name evidence="4" type="ORF">GJ685_08115</name>
</gene>
<dbReference type="GO" id="GO:0016852">
    <property type="term" value="F:sirohydrochlorin cobaltochelatase activity"/>
    <property type="evidence" value="ECO:0007669"/>
    <property type="project" value="InterPro"/>
</dbReference>
<evidence type="ECO:0000256" key="2">
    <source>
        <dbReference type="PIRSR" id="PIRSR033579-3"/>
    </source>
</evidence>
<feature type="binding site" evidence="2">
    <location>
        <position position="218"/>
    </location>
    <ligand>
        <name>Co(2+)</name>
        <dbReference type="ChEBI" id="CHEBI:48828"/>
    </ligand>
</feature>
<evidence type="ECO:0000313" key="4">
    <source>
        <dbReference type="EMBL" id="MWV55017.1"/>
    </source>
</evidence>
<reference evidence="4 6" key="2">
    <citation type="submission" date="2019-11" db="EMBL/GenBank/DDBJ databases">
        <title>Green- and brown-colored morphotypes of Chlorobia in the stratified aquatic ecosystems of Kandalaksha Gulf (White Sea): A model for study of the accessory genome evolution.</title>
        <authorList>
            <person name="Grouzdev D.S."/>
        </authorList>
    </citation>
    <scope>NUCLEOTIDE SEQUENCE [LARGE SCALE GENOMIC DNA]</scope>
    <source>
        <strain evidence="4 6">ZM</strain>
    </source>
</reference>
<accession>A0A5M8IBM7</accession>
<feature type="binding site" evidence="2">
    <location>
        <position position="250"/>
    </location>
    <ligand>
        <name>Co(2+)</name>
        <dbReference type="ChEBI" id="CHEBI:48828"/>
    </ligand>
</feature>
<dbReference type="GO" id="GO:0019251">
    <property type="term" value="P:anaerobic cobalamin biosynthetic process"/>
    <property type="evidence" value="ECO:0007669"/>
    <property type="project" value="InterPro"/>
</dbReference>
<evidence type="ECO:0000256" key="1">
    <source>
        <dbReference type="PIRSR" id="PIRSR033579-1"/>
    </source>
</evidence>
<sequence length="314" mass="35521">MDKHHKKRLQINKKAILLAHFGTTYPSALSSLDNIKRRVMADIPGIETRICFTSNMVRNTWTVRRRKPEKWIEQGVTDEFLNVQGLLGAIGNLHDGNYRTIIVQPTHMYHGEQYEDLKSYIRALQSIRTVKRAWQPFESIVLSRPALGTWGIEHDYSRDIDEVVALFGDDVEKAREKDAALVYVAHGNDFFSSSAFSETCRAMRERWPDASIHIGVVEGRPGIEDILAEVEASHHGRVILRPFMITAGDHAHNDIADDAPDSWQGAFEARGYRVETRMDGLGADDRFASIFAKRILETASNSGILLLQEIGDNH</sequence>
<keyword evidence="2" id="KW-0479">Metal-binding</keyword>
<evidence type="ECO:0000313" key="3">
    <source>
        <dbReference type="EMBL" id="KAA6232417.1"/>
    </source>
</evidence>
<dbReference type="EMBL" id="VMRG01000001">
    <property type="protein sequence ID" value="KAA6232417.1"/>
    <property type="molecule type" value="Genomic_DNA"/>
</dbReference>
<dbReference type="Proteomes" id="UP000489351">
    <property type="component" value="Unassembled WGS sequence"/>
</dbReference>
<protein>
    <submittedName>
        <fullName evidence="3">Sirohydrochlorin cobaltochelatase</fullName>
    </submittedName>
</protein>
<dbReference type="Gene3D" id="3.40.50.1400">
    <property type="match status" value="2"/>
</dbReference>
<feature type="binding site" evidence="2">
    <location>
        <position position="186"/>
    </location>
    <ligand>
        <name>Co(2+)</name>
        <dbReference type="ChEBI" id="CHEBI:48828"/>
    </ligand>
</feature>
<evidence type="ECO:0000313" key="5">
    <source>
        <dbReference type="Proteomes" id="UP000327458"/>
    </source>
</evidence>
<feature type="active site" description="Proton acceptor" evidence="1">
    <location>
        <position position="186"/>
    </location>
</feature>
<proteinExistence type="predicted"/>